<name>A0A1J8Q3P2_9AGAM</name>
<feature type="compositionally biased region" description="Basic and acidic residues" evidence="3">
    <location>
        <begin position="204"/>
        <end position="213"/>
    </location>
</feature>
<feature type="region of interest" description="Disordered" evidence="3">
    <location>
        <begin position="1"/>
        <end position="119"/>
    </location>
</feature>
<evidence type="ECO:0000313" key="6">
    <source>
        <dbReference type="Proteomes" id="UP000183567"/>
    </source>
</evidence>
<feature type="DNA-binding region" description="Homeobox" evidence="1">
    <location>
        <begin position="157"/>
        <end position="211"/>
    </location>
</feature>
<dbReference type="GO" id="GO:0005634">
    <property type="term" value="C:nucleus"/>
    <property type="evidence" value="ECO:0007669"/>
    <property type="project" value="UniProtKB-SubCell"/>
</dbReference>
<feature type="compositionally biased region" description="Low complexity" evidence="3">
    <location>
        <begin position="36"/>
        <end position="55"/>
    </location>
</feature>
<feature type="compositionally biased region" description="Low complexity" evidence="3">
    <location>
        <begin position="63"/>
        <end position="75"/>
    </location>
</feature>
<evidence type="ECO:0000256" key="3">
    <source>
        <dbReference type="SAM" id="MobiDB-lite"/>
    </source>
</evidence>
<sequence length="293" mass="32378">MTMSYTGSSTTVLSTSPTLSSRDALSSFDGQEDGSPVDSPASSSSSRELSLDASVDGMDVEFANPSAESAIPSEESFPRRTLRKRVTTSKGSSLRFKPASVSAITPRRGTSPEDSLTKKAYKQAYLQSASRASNERETRVRELKKRALAIPSTGKTPATWRQRLLMQMVYDEITPYPDEAWVSQLGVIINREYHQVKNWFSNQRQKDARDSRQHTPQPATPAGLEASLCKISCDGRDLRLRTAALESCKAEDWSDAFFDEVVMIYNFRLLAKHSQEEARAVCGEPVPDVGIPS</sequence>
<dbReference type="InterPro" id="IPR001356">
    <property type="entry name" value="HD"/>
</dbReference>
<keyword evidence="1 2" id="KW-0371">Homeobox</keyword>
<dbReference type="InterPro" id="IPR009057">
    <property type="entry name" value="Homeodomain-like_sf"/>
</dbReference>
<dbReference type="Proteomes" id="UP000183567">
    <property type="component" value="Unassembled WGS sequence"/>
</dbReference>
<evidence type="ECO:0000256" key="1">
    <source>
        <dbReference type="PROSITE-ProRule" id="PRU00108"/>
    </source>
</evidence>
<dbReference type="PROSITE" id="PS50071">
    <property type="entry name" value="HOMEOBOX_2"/>
    <property type="match status" value="1"/>
</dbReference>
<protein>
    <recommendedName>
        <fullName evidence="4">Homeobox domain-containing protein</fullName>
    </recommendedName>
</protein>
<comment type="subcellular location">
    <subcellularLocation>
        <location evidence="1 2">Nucleus</location>
    </subcellularLocation>
</comment>
<keyword evidence="1 2" id="KW-0238">DNA-binding</keyword>
<dbReference type="SMART" id="SM00389">
    <property type="entry name" value="HOX"/>
    <property type="match status" value="1"/>
</dbReference>
<evidence type="ECO:0000256" key="2">
    <source>
        <dbReference type="RuleBase" id="RU000682"/>
    </source>
</evidence>
<keyword evidence="1 2" id="KW-0539">Nucleus</keyword>
<reference evidence="5 6" key="1">
    <citation type="submission" date="2016-03" db="EMBL/GenBank/DDBJ databases">
        <title>Comparative genomics of the ectomycorrhizal sister species Rhizopogon vinicolor and Rhizopogon vesiculosus (Basidiomycota: Boletales) reveals a divergence of the mating type B locus.</title>
        <authorList>
            <person name="Mujic A.B."/>
            <person name="Kuo A."/>
            <person name="Tritt A."/>
            <person name="Lipzen A."/>
            <person name="Chen C."/>
            <person name="Johnson J."/>
            <person name="Sharma A."/>
            <person name="Barry K."/>
            <person name="Grigoriev I.V."/>
            <person name="Spatafora J.W."/>
        </authorList>
    </citation>
    <scope>NUCLEOTIDE SEQUENCE [LARGE SCALE GENOMIC DNA]</scope>
    <source>
        <strain evidence="5 6">AM-OR11-056</strain>
    </source>
</reference>
<gene>
    <name evidence="5" type="ORF">AZE42_00054</name>
</gene>
<dbReference type="OrthoDB" id="2963517at2759"/>
<dbReference type="AlphaFoldDB" id="A0A1J8Q3P2"/>
<evidence type="ECO:0000313" key="5">
    <source>
        <dbReference type="EMBL" id="OJA16230.1"/>
    </source>
</evidence>
<feature type="domain" description="Homeobox" evidence="4">
    <location>
        <begin position="155"/>
        <end position="210"/>
    </location>
</feature>
<feature type="region of interest" description="Disordered" evidence="3">
    <location>
        <begin position="202"/>
        <end position="222"/>
    </location>
</feature>
<dbReference type="Gene3D" id="1.10.10.60">
    <property type="entry name" value="Homeodomain-like"/>
    <property type="match status" value="1"/>
</dbReference>
<dbReference type="GO" id="GO:0003677">
    <property type="term" value="F:DNA binding"/>
    <property type="evidence" value="ECO:0007669"/>
    <property type="project" value="UniProtKB-UniRule"/>
</dbReference>
<dbReference type="SUPFAM" id="SSF46689">
    <property type="entry name" value="Homeodomain-like"/>
    <property type="match status" value="1"/>
</dbReference>
<organism evidence="5 6">
    <name type="scientific">Rhizopogon vesiculosus</name>
    <dbReference type="NCBI Taxonomy" id="180088"/>
    <lineage>
        <taxon>Eukaryota</taxon>
        <taxon>Fungi</taxon>
        <taxon>Dikarya</taxon>
        <taxon>Basidiomycota</taxon>
        <taxon>Agaricomycotina</taxon>
        <taxon>Agaricomycetes</taxon>
        <taxon>Agaricomycetidae</taxon>
        <taxon>Boletales</taxon>
        <taxon>Suillineae</taxon>
        <taxon>Rhizopogonaceae</taxon>
        <taxon>Rhizopogon</taxon>
    </lineage>
</organism>
<evidence type="ECO:0000259" key="4">
    <source>
        <dbReference type="PROSITE" id="PS50071"/>
    </source>
</evidence>
<feature type="compositionally biased region" description="Low complexity" evidence="3">
    <location>
        <begin position="1"/>
        <end position="21"/>
    </location>
</feature>
<comment type="caution">
    <text evidence="5">The sequence shown here is derived from an EMBL/GenBank/DDBJ whole genome shotgun (WGS) entry which is preliminary data.</text>
</comment>
<dbReference type="Pfam" id="PF00046">
    <property type="entry name" value="Homeodomain"/>
    <property type="match status" value="1"/>
</dbReference>
<dbReference type="EMBL" id="LVVM01002679">
    <property type="protein sequence ID" value="OJA16230.1"/>
    <property type="molecule type" value="Genomic_DNA"/>
</dbReference>
<keyword evidence="6" id="KW-1185">Reference proteome</keyword>
<accession>A0A1J8Q3P2</accession>
<dbReference type="CDD" id="cd00086">
    <property type="entry name" value="homeodomain"/>
    <property type="match status" value="1"/>
</dbReference>
<proteinExistence type="predicted"/>